<keyword evidence="1" id="KW-0472">Membrane</keyword>
<evidence type="ECO:0000313" key="2">
    <source>
        <dbReference type="EMBL" id="VAX30160.1"/>
    </source>
</evidence>
<feature type="transmembrane region" description="Helical" evidence="1">
    <location>
        <begin position="69"/>
        <end position="84"/>
    </location>
</feature>
<protein>
    <submittedName>
        <fullName evidence="2">Uncharacterized protein</fullName>
    </submittedName>
</protein>
<feature type="transmembrane region" description="Helical" evidence="1">
    <location>
        <begin position="38"/>
        <end position="57"/>
    </location>
</feature>
<keyword evidence="1" id="KW-0812">Transmembrane</keyword>
<sequence>MTKKVRALLITSGLIIFLSWAFRFYVLFTRWGTDRFSMFNAFIALIFFSIGLFLLWMVKQDKKLIRRDYTILIVSAIFTLFWWGNRWQKVWFHPENDPNPRPHLHLASLYLVMGALLLLTGWMGRKKLAQESKNRD</sequence>
<dbReference type="EMBL" id="UOGF01000059">
    <property type="protein sequence ID" value="VAX30160.1"/>
    <property type="molecule type" value="Genomic_DNA"/>
</dbReference>
<feature type="transmembrane region" description="Helical" evidence="1">
    <location>
        <begin position="104"/>
        <end position="124"/>
    </location>
</feature>
<organism evidence="2">
    <name type="scientific">hydrothermal vent metagenome</name>
    <dbReference type="NCBI Taxonomy" id="652676"/>
    <lineage>
        <taxon>unclassified sequences</taxon>
        <taxon>metagenomes</taxon>
        <taxon>ecological metagenomes</taxon>
    </lineage>
</organism>
<dbReference type="AlphaFoldDB" id="A0A3B1D5D3"/>
<feature type="transmembrane region" description="Helical" evidence="1">
    <location>
        <begin position="7"/>
        <end position="26"/>
    </location>
</feature>
<reference evidence="2" key="1">
    <citation type="submission" date="2018-06" db="EMBL/GenBank/DDBJ databases">
        <authorList>
            <person name="Zhirakovskaya E."/>
        </authorList>
    </citation>
    <scope>NUCLEOTIDE SEQUENCE</scope>
</reference>
<evidence type="ECO:0000256" key="1">
    <source>
        <dbReference type="SAM" id="Phobius"/>
    </source>
</evidence>
<gene>
    <name evidence="2" type="ORF">MNBD_NITROSPIRAE01-1299</name>
</gene>
<name>A0A3B1D5D3_9ZZZZ</name>
<proteinExistence type="predicted"/>
<keyword evidence="1" id="KW-1133">Transmembrane helix</keyword>
<accession>A0A3B1D5D3</accession>